<gene>
    <name evidence="15" type="ORF">BAZO_12429</name>
</gene>
<dbReference type="STRING" id="1131731.BAZO_12429"/>
<feature type="domain" description="Histidine kinase" evidence="13">
    <location>
        <begin position="250"/>
        <end position="465"/>
    </location>
</feature>
<feature type="transmembrane region" description="Helical" evidence="12">
    <location>
        <begin position="170"/>
        <end position="188"/>
    </location>
</feature>
<evidence type="ECO:0000256" key="8">
    <source>
        <dbReference type="ARBA" id="ARBA00022777"/>
    </source>
</evidence>
<keyword evidence="8 15" id="KW-0418">Kinase</keyword>
<dbReference type="GO" id="GO:0005524">
    <property type="term" value="F:ATP binding"/>
    <property type="evidence" value="ECO:0007669"/>
    <property type="project" value="UniProtKB-KW"/>
</dbReference>
<evidence type="ECO:0000256" key="5">
    <source>
        <dbReference type="ARBA" id="ARBA00022553"/>
    </source>
</evidence>
<keyword evidence="6" id="KW-0808">Transferase</keyword>
<protein>
    <recommendedName>
        <fullName evidence="3">histidine kinase</fullName>
        <ecNumber evidence="3">2.7.13.3</ecNumber>
    </recommendedName>
</protein>
<dbReference type="Gene3D" id="3.30.565.10">
    <property type="entry name" value="Histidine kinase-like ATPase, C-terminal domain"/>
    <property type="match status" value="1"/>
</dbReference>
<dbReference type="InterPro" id="IPR036097">
    <property type="entry name" value="HisK_dim/P_sf"/>
</dbReference>
<dbReference type="PROSITE" id="PS50109">
    <property type="entry name" value="HIS_KIN"/>
    <property type="match status" value="1"/>
</dbReference>
<keyword evidence="12" id="KW-1133">Transmembrane helix</keyword>
<evidence type="ECO:0000256" key="3">
    <source>
        <dbReference type="ARBA" id="ARBA00012438"/>
    </source>
</evidence>
<evidence type="ECO:0000256" key="6">
    <source>
        <dbReference type="ARBA" id="ARBA00022679"/>
    </source>
</evidence>
<dbReference type="PANTHER" id="PTHR45453">
    <property type="entry name" value="PHOSPHATE REGULON SENSOR PROTEIN PHOR"/>
    <property type="match status" value="1"/>
</dbReference>
<dbReference type="SMART" id="SM00387">
    <property type="entry name" value="HATPase_c"/>
    <property type="match status" value="1"/>
</dbReference>
<dbReference type="GO" id="GO:0005886">
    <property type="term" value="C:plasma membrane"/>
    <property type="evidence" value="ECO:0007669"/>
    <property type="project" value="UniProtKB-SubCell"/>
</dbReference>
<evidence type="ECO:0000256" key="10">
    <source>
        <dbReference type="ARBA" id="ARBA00023012"/>
    </source>
</evidence>
<dbReference type="SUPFAM" id="SSF55874">
    <property type="entry name" value="ATPase domain of HSP90 chaperone/DNA topoisomerase II/histidine kinase"/>
    <property type="match status" value="1"/>
</dbReference>
<evidence type="ECO:0000256" key="2">
    <source>
        <dbReference type="ARBA" id="ARBA00004651"/>
    </source>
</evidence>
<evidence type="ECO:0000313" key="15">
    <source>
        <dbReference type="EMBL" id="EKN64862.1"/>
    </source>
</evidence>
<dbReference type="Pfam" id="PF00512">
    <property type="entry name" value="HisKA"/>
    <property type="match status" value="1"/>
</dbReference>
<comment type="caution">
    <text evidence="15">The sequence shown here is derived from an EMBL/GenBank/DDBJ whole genome shotgun (WGS) entry which is preliminary data.</text>
</comment>
<dbReference type="InterPro" id="IPR003661">
    <property type="entry name" value="HisK_dim/P_dom"/>
</dbReference>
<dbReference type="GO" id="GO:0000155">
    <property type="term" value="F:phosphorelay sensor kinase activity"/>
    <property type="evidence" value="ECO:0007669"/>
    <property type="project" value="InterPro"/>
</dbReference>
<keyword evidence="16" id="KW-1185">Reference proteome</keyword>
<keyword evidence="9" id="KW-0067">ATP-binding</keyword>
<dbReference type="SMART" id="SM00304">
    <property type="entry name" value="HAMP"/>
    <property type="match status" value="1"/>
</dbReference>
<dbReference type="CDD" id="cd00082">
    <property type="entry name" value="HisKA"/>
    <property type="match status" value="1"/>
</dbReference>
<feature type="transmembrane region" description="Helical" evidence="12">
    <location>
        <begin position="9"/>
        <end position="32"/>
    </location>
</feature>
<keyword evidence="11 12" id="KW-0472">Membrane</keyword>
<dbReference type="Proteomes" id="UP000006315">
    <property type="component" value="Unassembled WGS sequence"/>
</dbReference>
<keyword evidence="10" id="KW-0902">Two-component regulatory system</keyword>
<evidence type="ECO:0000313" key="16">
    <source>
        <dbReference type="Proteomes" id="UP000006315"/>
    </source>
</evidence>
<dbReference type="SMART" id="SM00388">
    <property type="entry name" value="HisKA"/>
    <property type="match status" value="1"/>
</dbReference>
<evidence type="ECO:0000256" key="11">
    <source>
        <dbReference type="ARBA" id="ARBA00023136"/>
    </source>
</evidence>
<comment type="catalytic activity">
    <reaction evidence="1">
        <text>ATP + protein L-histidine = ADP + protein N-phospho-L-histidine.</text>
        <dbReference type="EC" id="2.7.13.3"/>
    </reaction>
</comment>
<keyword evidence="4" id="KW-1003">Cell membrane</keyword>
<evidence type="ECO:0000256" key="7">
    <source>
        <dbReference type="ARBA" id="ARBA00022741"/>
    </source>
</evidence>
<sequence length="467" mass="53272">MLRSLHSKLLFYFVILSILSIFLMSIAFRLSFEDCFSTYLDNRREDEITRFTNVIKDLYVMEGSLNKRNIANSGELQTLISYQAVSEGLFYEIRNKDGIKVIDSMNLIKDIMGITINFENKGSVIKDLGLNSETKSLFVNNEKIGTVTFYYKLGYKKGEFAFKERLNKHIIAAEMTMVLISLIVSFFFSKKLTTGLRYVSNKAKELRGNLNVRIPVKGLSEEIAAVAISINELAESLSYQEKLRKQYSSDMAHEFRTPISTLRSLIEAFQDGILQPTADKLEKCHSELMRLVRLVNEQEQLMVAENPKLKLQIEPISLYEEISNIQEIYAPGFQKKNIALEIKELPTNVKFLADRDRFNQIISNILMNCFKFTGENGQVMISANDTDNFIEIMIADNGVGISEEDLPYVFERFYRGDKSRVRQTGGSGLGLSIVKALVSAQEATIIIESKEKVGTKIILRFPKYIEN</sequence>
<keyword evidence="12" id="KW-0812">Transmembrane</keyword>
<dbReference type="SUPFAM" id="SSF47384">
    <property type="entry name" value="Homodimeric domain of signal transducing histidine kinase"/>
    <property type="match status" value="1"/>
</dbReference>
<comment type="subcellular location">
    <subcellularLocation>
        <location evidence="2">Cell membrane</location>
        <topology evidence="2">Multi-pass membrane protein</topology>
    </subcellularLocation>
</comment>
<evidence type="ECO:0000259" key="14">
    <source>
        <dbReference type="PROSITE" id="PS50885"/>
    </source>
</evidence>
<evidence type="ECO:0000256" key="4">
    <source>
        <dbReference type="ARBA" id="ARBA00022475"/>
    </source>
</evidence>
<dbReference type="FunFam" id="3.30.565.10:FF:000006">
    <property type="entry name" value="Sensor histidine kinase WalK"/>
    <property type="match status" value="1"/>
</dbReference>
<dbReference type="PANTHER" id="PTHR45453:SF1">
    <property type="entry name" value="PHOSPHATE REGULON SENSOR PROTEIN PHOR"/>
    <property type="match status" value="1"/>
</dbReference>
<dbReference type="InterPro" id="IPR003594">
    <property type="entry name" value="HATPase_dom"/>
</dbReference>
<evidence type="ECO:0000259" key="13">
    <source>
        <dbReference type="PROSITE" id="PS50109"/>
    </source>
</evidence>
<keyword evidence="7" id="KW-0547">Nucleotide-binding</keyword>
<dbReference type="GO" id="GO:0016036">
    <property type="term" value="P:cellular response to phosphate starvation"/>
    <property type="evidence" value="ECO:0007669"/>
    <property type="project" value="TreeGrafter"/>
</dbReference>
<dbReference type="EMBL" id="AJLR01000112">
    <property type="protein sequence ID" value="EKN64862.1"/>
    <property type="molecule type" value="Genomic_DNA"/>
</dbReference>
<name>K6CX98_SCHAZ</name>
<dbReference type="AlphaFoldDB" id="K6CX98"/>
<dbReference type="Gene3D" id="1.10.287.130">
    <property type="match status" value="1"/>
</dbReference>
<proteinExistence type="predicted"/>
<dbReference type="PRINTS" id="PR00344">
    <property type="entry name" value="BCTRLSENSOR"/>
</dbReference>
<keyword evidence="5" id="KW-0597">Phosphoprotein</keyword>
<feature type="domain" description="HAMP" evidence="14">
    <location>
        <begin position="190"/>
        <end position="242"/>
    </location>
</feature>
<dbReference type="InterPro" id="IPR004358">
    <property type="entry name" value="Sig_transdc_His_kin-like_C"/>
</dbReference>
<dbReference type="CDD" id="cd06225">
    <property type="entry name" value="HAMP"/>
    <property type="match status" value="1"/>
</dbReference>
<evidence type="ECO:0000256" key="9">
    <source>
        <dbReference type="ARBA" id="ARBA00022840"/>
    </source>
</evidence>
<dbReference type="Gene3D" id="6.10.340.10">
    <property type="match status" value="1"/>
</dbReference>
<dbReference type="RefSeq" id="WP_003331854.1">
    <property type="nucleotide sequence ID" value="NZ_AJLR01000112.1"/>
</dbReference>
<dbReference type="PROSITE" id="PS50885">
    <property type="entry name" value="HAMP"/>
    <property type="match status" value="1"/>
</dbReference>
<evidence type="ECO:0000256" key="12">
    <source>
        <dbReference type="SAM" id="Phobius"/>
    </source>
</evidence>
<dbReference type="PATRIC" id="fig|1131731.3.peg.2547"/>
<evidence type="ECO:0000256" key="1">
    <source>
        <dbReference type="ARBA" id="ARBA00000085"/>
    </source>
</evidence>
<dbReference type="InterPro" id="IPR050351">
    <property type="entry name" value="BphY/WalK/GraS-like"/>
</dbReference>
<dbReference type="InterPro" id="IPR036890">
    <property type="entry name" value="HATPase_C_sf"/>
</dbReference>
<accession>K6CX98</accession>
<dbReference type="Pfam" id="PF02518">
    <property type="entry name" value="HATPase_c"/>
    <property type="match status" value="1"/>
</dbReference>
<dbReference type="EC" id="2.7.13.3" evidence="3"/>
<dbReference type="InterPro" id="IPR005467">
    <property type="entry name" value="His_kinase_dom"/>
</dbReference>
<organism evidence="15 16">
    <name type="scientific">Schinkia azotoformans LMG 9581</name>
    <dbReference type="NCBI Taxonomy" id="1131731"/>
    <lineage>
        <taxon>Bacteria</taxon>
        <taxon>Bacillati</taxon>
        <taxon>Bacillota</taxon>
        <taxon>Bacilli</taxon>
        <taxon>Bacillales</taxon>
        <taxon>Bacillaceae</taxon>
        <taxon>Calidifontibacillus/Schinkia group</taxon>
        <taxon>Schinkia</taxon>
    </lineage>
</organism>
<dbReference type="InterPro" id="IPR003660">
    <property type="entry name" value="HAMP_dom"/>
</dbReference>
<dbReference type="GO" id="GO:0004721">
    <property type="term" value="F:phosphoprotein phosphatase activity"/>
    <property type="evidence" value="ECO:0007669"/>
    <property type="project" value="TreeGrafter"/>
</dbReference>
<dbReference type="CDD" id="cd00075">
    <property type="entry name" value="HATPase"/>
    <property type="match status" value="1"/>
</dbReference>
<reference evidence="15 16" key="1">
    <citation type="journal article" date="2012" name="Front. Microbiol.">
        <title>Redundancy and modularity in membrane-associated dissimilatory nitrate reduction in Bacillus.</title>
        <authorList>
            <person name="Heylen K."/>
            <person name="Keltjens J."/>
        </authorList>
    </citation>
    <scope>NUCLEOTIDE SEQUENCE [LARGE SCALE GENOMIC DNA]</scope>
    <source>
        <strain evidence="15 16">LMG 9581</strain>
    </source>
</reference>